<name>A0A558C3N0_9BACT</name>
<dbReference type="PIRSF" id="PIRSF004749">
    <property type="entry name" value="Pep_def"/>
    <property type="match status" value="1"/>
</dbReference>
<evidence type="ECO:0000256" key="4">
    <source>
        <dbReference type="HAMAP-Rule" id="MF_00163"/>
    </source>
</evidence>
<keyword evidence="4" id="KW-0408">Iron</keyword>
<dbReference type="PANTHER" id="PTHR10458">
    <property type="entry name" value="PEPTIDE DEFORMYLASE"/>
    <property type="match status" value="1"/>
</dbReference>
<evidence type="ECO:0000313" key="5">
    <source>
        <dbReference type="EMBL" id="TVT43405.1"/>
    </source>
</evidence>
<dbReference type="AlphaFoldDB" id="A0A558C3N0"/>
<evidence type="ECO:0000313" key="6">
    <source>
        <dbReference type="Proteomes" id="UP000317624"/>
    </source>
</evidence>
<keyword evidence="4" id="KW-0648">Protein biosynthesis</keyword>
<feature type="active site" evidence="4">
    <location>
        <position position="139"/>
    </location>
</feature>
<dbReference type="SUPFAM" id="SSF56420">
    <property type="entry name" value="Peptide deformylase"/>
    <property type="match status" value="1"/>
</dbReference>
<feature type="binding site" evidence="4">
    <location>
        <position position="138"/>
    </location>
    <ligand>
        <name>Fe cation</name>
        <dbReference type="ChEBI" id="CHEBI:24875"/>
    </ligand>
</feature>
<comment type="cofactor">
    <cofactor evidence="4">
        <name>Fe(2+)</name>
        <dbReference type="ChEBI" id="CHEBI:29033"/>
    </cofactor>
    <text evidence="4">Binds 1 Fe(2+) ion.</text>
</comment>
<sequence length="162" mass="18535">MKTLADLVLLGDPRLYEVCEPVTEADLPLVAGWVADLHQVMQEVRARYGFGRGIAAPQLGLMKRLVYLHLDGRSHVLLNPELSECSPAMFELWDDCMCFPNLLVRVQRHEAVTVTYRDAQWQPQRWPVQGAVAELLQHECDHLDGILCTMRALDAQSFRWRP</sequence>
<protein>
    <recommendedName>
        <fullName evidence="4">Peptide deformylase</fullName>
        <shortName evidence="4">PDF</shortName>
        <ecNumber evidence="4">3.5.1.88</ecNumber>
    </recommendedName>
    <alternativeName>
        <fullName evidence="4">Polypeptide deformylase</fullName>
    </alternativeName>
</protein>
<proteinExistence type="inferred from homology"/>
<dbReference type="Proteomes" id="UP000317624">
    <property type="component" value="Unassembled WGS sequence"/>
</dbReference>
<dbReference type="Pfam" id="PF01327">
    <property type="entry name" value="Pep_deformylase"/>
    <property type="match status" value="1"/>
</dbReference>
<dbReference type="EC" id="3.5.1.88" evidence="4"/>
<comment type="function">
    <text evidence="4">Removes the formyl group from the N-terminal Met of newly synthesized proteins. Requires at least a dipeptide for an efficient rate of reaction. N-terminal L-methionine is a prerequisite for activity but the enzyme has broad specificity at other positions.</text>
</comment>
<evidence type="ECO:0000256" key="3">
    <source>
        <dbReference type="ARBA" id="ARBA00022801"/>
    </source>
</evidence>
<keyword evidence="2 4" id="KW-0479">Metal-binding</keyword>
<dbReference type="GO" id="GO:0046872">
    <property type="term" value="F:metal ion binding"/>
    <property type="evidence" value="ECO:0007669"/>
    <property type="project" value="UniProtKB-KW"/>
</dbReference>
<dbReference type="GO" id="GO:0006412">
    <property type="term" value="P:translation"/>
    <property type="evidence" value="ECO:0007669"/>
    <property type="project" value="UniProtKB-UniRule"/>
</dbReference>
<dbReference type="OrthoDB" id="9804313at2"/>
<feature type="binding site" evidence="4">
    <location>
        <position position="142"/>
    </location>
    <ligand>
        <name>Fe cation</name>
        <dbReference type="ChEBI" id="CHEBI:24875"/>
    </ligand>
</feature>
<gene>
    <name evidence="4" type="primary">def</name>
    <name evidence="5" type="ORF">FNT36_04780</name>
</gene>
<keyword evidence="3 4" id="KW-0378">Hydrolase</keyword>
<comment type="caution">
    <text evidence="5">The sequence shown here is derived from an EMBL/GenBank/DDBJ whole genome shotgun (WGS) entry which is preliminary data.</text>
</comment>
<dbReference type="InterPro" id="IPR023635">
    <property type="entry name" value="Peptide_deformylase"/>
</dbReference>
<evidence type="ECO:0000256" key="1">
    <source>
        <dbReference type="ARBA" id="ARBA00010759"/>
    </source>
</evidence>
<dbReference type="InterPro" id="IPR036821">
    <property type="entry name" value="Peptide_deformylase_sf"/>
</dbReference>
<dbReference type="HAMAP" id="MF_00163">
    <property type="entry name" value="Pep_deformylase"/>
    <property type="match status" value="1"/>
</dbReference>
<dbReference type="PRINTS" id="PR01576">
    <property type="entry name" value="PDEFORMYLASE"/>
</dbReference>
<accession>A0A558C3N0</accession>
<dbReference type="GO" id="GO:0042586">
    <property type="term" value="F:peptide deformylase activity"/>
    <property type="evidence" value="ECO:0007669"/>
    <property type="project" value="UniProtKB-UniRule"/>
</dbReference>
<dbReference type="EMBL" id="VMRJ01000001">
    <property type="protein sequence ID" value="TVT43405.1"/>
    <property type="molecule type" value="Genomic_DNA"/>
</dbReference>
<organism evidence="5 6">
    <name type="scientific">Hymenobacter setariae</name>
    <dbReference type="NCBI Taxonomy" id="2594794"/>
    <lineage>
        <taxon>Bacteria</taxon>
        <taxon>Pseudomonadati</taxon>
        <taxon>Bacteroidota</taxon>
        <taxon>Cytophagia</taxon>
        <taxon>Cytophagales</taxon>
        <taxon>Hymenobacteraceae</taxon>
        <taxon>Hymenobacter</taxon>
    </lineage>
</organism>
<evidence type="ECO:0000256" key="2">
    <source>
        <dbReference type="ARBA" id="ARBA00022723"/>
    </source>
</evidence>
<dbReference type="PANTHER" id="PTHR10458:SF22">
    <property type="entry name" value="PEPTIDE DEFORMYLASE"/>
    <property type="match status" value="1"/>
</dbReference>
<comment type="catalytic activity">
    <reaction evidence="4">
        <text>N-terminal N-formyl-L-methionyl-[peptide] + H2O = N-terminal L-methionyl-[peptide] + formate</text>
        <dbReference type="Rhea" id="RHEA:24420"/>
        <dbReference type="Rhea" id="RHEA-COMP:10639"/>
        <dbReference type="Rhea" id="RHEA-COMP:10640"/>
        <dbReference type="ChEBI" id="CHEBI:15377"/>
        <dbReference type="ChEBI" id="CHEBI:15740"/>
        <dbReference type="ChEBI" id="CHEBI:49298"/>
        <dbReference type="ChEBI" id="CHEBI:64731"/>
        <dbReference type="EC" id="3.5.1.88"/>
    </reaction>
</comment>
<keyword evidence="6" id="KW-1185">Reference proteome</keyword>
<dbReference type="Gene3D" id="3.90.45.10">
    <property type="entry name" value="Peptide deformylase"/>
    <property type="match status" value="1"/>
</dbReference>
<reference evidence="5 6" key="1">
    <citation type="submission" date="2019-07" db="EMBL/GenBank/DDBJ databases">
        <title>Hymenobacter sp. straun FUR1 Genome sequencing and assembly.</title>
        <authorList>
            <person name="Chhetri G."/>
        </authorList>
    </citation>
    <scope>NUCLEOTIDE SEQUENCE [LARGE SCALE GENOMIC DNA]</scope>
    <source>
        <strain evidence="5 6">Fur1</strain>
    </source>
</reference>
<dbReference type="RefSeq" id="WP_144844867.1">
    <property type="nucleotide sequence ID" value="NZ_VMRJ01000001.1"/>
</dbReference>
<comment type="similarity">
    <text evidence="1 4">Belongs to the polypeptide deformylase family.</text>
</comment>
<feature type="binding site" evidence="4">
    <location>
        <position position="96"/>
    </location>
    <ligand>
        <name>Fe cation</name>
        <dbReference type="ChEBI" id="CHEBI:24875"/>
    </ligand>
</feature>